<evidence type="ECO:0000256" key="2">
    <source>
        <dbReference type="ARBA" id="ARBA00009045"/>
    </source>
</evidence>
<dbReference type="GO" id="GO:0004252">
    <property type="term" value="F:serine-type endopeptidase activity"/>
    <property type="evidence" value="ECO:0007669"/>
    <property type="project" value="InterPro"/>
</dbReference>
<evidence type="ECO:0000259" key="8">
    <source>
        <dbReference type="Pfam" id="PF01694"/>
    </source>
</evidence>
<feature type="transmembrane region" description="Helical" evidence="7">
    <location>
        <begin position="154"/>
        <end position="169"/>
    </location>
</feature>
<sequence>MIFVRYESWRQYVRLYPINTILIALCVLMFAVELGTGGFSGDNLYRLGAFVGDPSYNEWWRYFAALFLHGSWPHLIFNLFGLFVFAPPLERIFGHWRYALFYLVSGVLGNLASAWLAGGYWYGVGASSAIYGIYGAYLYICLFQRHRLDPGSRTTVYGILASGLIYSFVVPNIGYMAHIGGLVAGFVLYRLLGSRWASS</sequence>
<dbReference type="RefSeq" id="WP_185135297.1">
    <property type="nucleotide sequence ID" value="NZ_JACJVR010000027.1"/>
</dbReference>
<dbReference type="Gene3D" id="1.20.1540.10">
    <property type="entry name" value="Rhomboid-like"/>
    <property type="match status" value="1"/>
</dbReference>
<proteinExistence type="inferred from homology"/>
<keyword evidence="6 7" id="KW-0472">Membrane</keyword>
<evidence type="ECO:0000313" key="9">
    <source>
        <dbReference type="EMBL" id="MBB6691297.1"/>
    </source>
</evidence>
<comment type="similarity">
    <text evidence="2">Belongs to the peptidase S54 family.</text>
</comment>
<dbReference type="InterPro" id="IPR035952">
    <property type="entry name" value="Rhomboid-like_sf"/>
</dbReference>
<evidence type="ECO:0000256" key="1">
    <source>
        <dbReference type="ARBA" id="ARBA00004141"/>
    </source>
</evidence>
<dbReference type="PANTHER" id="PTHR43731">
    <property type="entry name" value="RHOMBOID PROTEASE"/>
    <property type="match status" value="1"/>
</dbReference>
<accession>A0A841TSA5</accession>
<dbReference type="Pfam" id="PF01694">
    <property type="entry name" value="Rhomboid"/>
    <property type="match status" value="1"/>
</dbReference>
<reference evidence="9 10" key="1">
    <citation type="submission" date="2020-08" db="EMBL/GenBank/DDBJ databases">
        <title>Cohnella phylogeny.</title>
        <authorList>
            <person name="Dunlap C."/>
        </authorList>
    </citation>
    <scope>NUCLEOTIDE SEQUENCE [LARGE SCALE GENOMIC DNA]</scope>
    <source>
        <strain evidence="9 10">DSM 25239</strain>
    </source>
</reference>
<keyword evidence="5 7" id="KW-1133">Transmembrane helix</keyword>
<dbReference type="SUPFAM" id="SSF144091">
    <property type="entry name" value="Rhomboid-like"/>
    <property type="match status" value="1"/>
</dbReference>
<feature type="transmembrane region" description="Helical" evidence="7">
    <location>
        <begin position="122"/>
        <end position="142"/>
    </location>
</feature>
<dbReference type="GO" id="GO:0016020">
    <property type="term" value="C:membrane"/>
    <property type="evidence" value="ECO:0007669"/>
    <property type="project" value="UniProtKB-SubCell"/>
</dbReference>
<dbReference type="AlphaFoldDB" id="A0A841TSA5"/>
<evidence type="ECO:0000256" key="7">
    <source>
        <dbReference type="SAM" id="Phobius"/>
    </source>
</evidence>
<evidence type="ECO:0000313" key="10">
    <source>
        <dbReference type="Proteomes" id="UP000553776"/>
    </source>
</evidence>
<comment type="caution">
    <text evidence="9">The sequence shown here is derived from an EMBL/GenBank/DDBJ whole genome shotgun (WGS) entry which is preliminary data.</text>
</comment>
<dbReference type="InterPro" id="IPR050925">
    <property type="entry name" value="Rhomboid_protease_S54"/>
</dbReference>
<dbReference type="PANTHER" id="PTHR43731:SF14">
    <property type="entry name" value="PRESENILIN-ASSOCIATED RHOMBOID-LIKE PROTEIN, MITOCHONDRIAL"/>
    <property type="match status" value="1"/>
</dbReference>
<keyword evidence="4" id="KW-0378">Hydrolase</keyword>
<evidence type="ECO:0000256" key="4">
    <source>
        <dbReference type="ARBA" id="ARBA00022801"/>
    </source>
</evidence>
<dbReference type="InterPro" id="IPR022764">
    <property type="entry name" value="Peptidase_S54_rhomboid_dom"/>
</dbReference>
<dbReference type="GO" id="GO:0006508">
    <property type="term" value="P:proteolysis"/>
    <property type="evidence" value="ECO:0007669"/>
    <property type="project" value="UniProtKB-KW"/>
</dbReference>
<organism evidence="9 10">
    <name type="scientific">Cohnella xylanilytica</name>
    <dbReference type="NCBI Taxonomy" id="557555"/>
    <lineage>
        <taxon>Bacteria</taxon>
        <taxon>Bacillati</taxon>
        <taxon>Bacillota</taxon>
        <taxon>Bacilli</taxon>
        <taxon>Bacillales</taxon>
        <taxon>Paenibacillaceae</taxon>
        <taxon>Cohnella</taxon>
    </lineage>
</organism>
<feature type="domain" description="Peptidase S54 rhomboid" evidence="8">
    <location>
        <begin position="57"/>
        <end position="193"/>
    </location>
</feature>
<evidence type="ECO:0000256" key="6">
    <source>
        <dbReference type="ARBA" id="ARBA00023136"/>
    </source>
</evidence>
<feature type="transmembrane region" description="Helical" evidence="7">
    <location>
        <begin position="21"/>
        <end position="39"/>
    </location>
</feature>
<evidence type="ECO:0000256" key="5">
    <source>
        <dbReference type="ARBA" id="ARBA00022989"/>
    </source>
</evidence>
<keyword evidence="3 7" id="KW-0812">Transmembrane</keyword>
<gene>
    <name evidence="9" type="ORF">H7B90_07810</name>
</gene>
<evidence type="ECO:0000256" key="3">
    <source>
        <dbReference type="ARBA" id="ARBA00022692"/>
    </source>
</evidence>
<comment type="subcellular location">
    <subcellularLocation>
        <location evidence="1">Membrane</location>
        <topology evidence="1">Multi-pass membrane protein</topology>
    </subcellularLocation>
</comment>
<keyword evidence="10" id="KW-1185">Reference proteome</keyword>
<feature type="transmembrane region" description="Helical" evidence="7">
    <location>
        <begin position="59"/>
        <end position="86"/>
    </location>
</feature>
<dbReference type="EMBL" id="JACJVR010000027">
    <property type="protein sequence ID" value="MBB6691297.1"/>
    <property type="molecule type" value="Genomic_DNA"/>
</dbReference>
<keyword evidence="9" id="KW-0645">Protease</keyword>
<protein>
    <submittedName>
        <fullName evidence="9">Rhomboid family intramembrane serine protease</fullName>
    </submittedName>
</protein>
<dbReference type="Proteomes" id="UP000553776">
    <property type="component" value="Unassembled WGS sequence"/>
</dbReference>
<feature type="transmembrane region" description="Helical" evidence="7">
    <location>
        <begin position="98"/>
        <end position="116"/>
    </location>
</feature>
<name>A0A841TSA5_9BACL</name>